<dbReference type="PRINTS" id="PR00508">
    <property type="entry name" value="S21N4MTFRASE"/>
</dbReference>
<dbReference type="GO" id="GO:0003677">
    <property type="term" value="F:DNA binding"/>
    <property type="evidence" value="ECO:0007669"/>
    <property type="project" value="InterPro"/>
</dbReference>
<name>A0A5C8FW03_9SPIR</name>
<evidence type="ECO:0000259" key="4">
    <source>
        <dbReference type="Pfam" id="PF01555"/>
    </source>
</evidence>
<proteinExistence type="inferred from homology"/>
<evidence type="ECO:0000313" key="5">
    <source>
        <dbReference type="EMBL" id="TXJ53852.1"/>
    </source>
</evidence>
<comment type="similarity">
    <text evidence="3">Belongs to the N(4)/N(6)-methyltransferase family.</text>
</comment>
<feature type="domain" description="DNA methylase N-4/N-6" evidence="4">
    <location>
        <begin position="14"/>
        <end position="94"/>
    </location>
</feature>
<dbReference type="GO" id="GO:0032259">
    <property type="term" value="P:methylation"/>
    <property type="evidence" value="ECO:0007669"/>
    <property type="project" value="UniProtKB-KW"/>
</dbReference>
<evidence type="ECO:0000256" key="3">
    <source>
        <dbReference type="RuleBase" id="RU362026"/>
    </source>
</evidence>
<dbReference type="AlphaFoldDB" id="A0A5C8FW03"/>
<evidence type="ECO:0000256" key="2">
    <source>
        <dbReference type="ARBA" id="ARBA00022679"/>
    </source>
</evidence>
<accession>A0A5C8FW03</accession>
<sequence>MASKFNDIDMQDWKNCDINIDTLWLIDRRDKSGKHKNIYHGNFIPQIPNQLIRRYTKENEVIIDPFLGSGTTLYECDNLKRKLIGLDINEKVLEFTLDNMGNNFNNKRFYITVCDNTNSKSIKYINKGLKALNSKSSQFVIFHPPYMNIIKFTDKKEDLSQINNNNMDDFLNAFLKTCKNILPFLDKDRYFAIVIGDIYRNSEVKPLSFNVMNLIQNNFKVKLKGIIVKNIEGNKGKLKTENIWRYRALKSDYYIFKHEYIFVFKKEF</sequence>
<dbReference type="SUPFAM" id="SSF53335">
    <property type="entry name" value="S-adenosyl-L-methionine-dependent methyltransferases"/>
    <property type="match status" value="2"/>
</dbReference>
<evidence type="ECO:0000256" key="1">
    <source>
        <dbReference type="ARBA" id="ARBA00022603"/>
    </source>
</evidence>
<dbReference type="GO" id="GO:0008170">
    <property type="term" value="F:N-methyltransferase activity"/>
    <property type="evidence" value="ECO:0007669"/>
    <property type="project" value="InterPro"/>
</dbReference>
<dbReference type="Proteomes" id="UP000322327">
    <property type="component" value="Unassembled WGS sequence"/>
</dbReference>
<dbReference type="InterPro" id="IPR029063">
    <property type="entry name" value="SAM-dependent_MTases_sf"/>
</dbReference>
<dbReference type="InterPro" id="IPR001091">
    <property type="entry name" value="RM_Methyltransferase"/>
</dbReference>
<evidence type="ECO:0000313" key="6">
    <source>
        <dbReference type="Proteomes" id="UP000322327"/>
    </source>
</evidence>
<dbReference type="InterPro" id="IPR002941">
    <property type="entry name" value="DNA_methylase_N4/N6"/>
</dbReference>
<dbReference type="RefSeq" id="WP_147531636.1">
    <property type="nucleotide sequence ID" value="NZ_SAYI01000021.1"/>
</dbReference>
<keyword evidence="2" id="KW-0808">Transferase</keyword>
<dbReference type="Gene3D" id="3.40.50.150">
    <property type="entry name" value="Vaccinia Virus protein VP39"/>
    <property type="match status" value="2"/>
</dbReference>
<gene>
    <name evidence="5" type="ORF">EPJ76_10605</name>
</gene>
<keyword evidence="1 5" id="KW-0489">Methyltransferase</keyword>
<protein>
    <recommendedName>
        <fullName evidence="3">Methyltransferase</fullName>
        <ecNumber evidence="3">2.1.1.-</ecNumber>
    </recommendedName>
</protein>
<organism evidence="5 6">
    <name type="scientific">Brachyspira aalborgi</name>
    <dbReference type="NCBI Taxonomy" id="29522"/>
    <lineage>
        <taxon>Bacteria</taxon>
        <taxon>Pseudomonadati</taxon>
        <taxon>Spirochaetota</taxon>
        <taxon>Spirochaetia</taxon>
        <taxon>Brachyspirales</taxon>
        <taxon>Brachyspiraceae</taxon>
        <taxon>Brachyspira</taxon>
    </lineage>
</organism>
<comment type="caution">
    <text evidence="5">The sequence shown here is derived from an EMBL/GenBank/DDBJ whole genome shotgun (WGS) entry which is preliminary data.</text>
</comment>
<dbReference type="Pfam" id="PF01555">
    <property type="entry name" value="N6_N4_Mtase"/>
    <property type="match status" value="1"/>
</dbReference>
<dbReference type="EC" id="2.1.1.-" evidence="3"/>
<reference evidence="5 6" key="1">
    <citation type="journal article" date="1992" name="Lakartidningen">
        <title>[Penicillin V and not amoxicillin is the first choice preparation in acute otitis].</title>
        <authorList>
            <person name="Kamme C."/>
            <person name="Lundgren K."/>
            <person name="Prellner K."/>
        </authorList>
    </citation>
    <scope>NUCLEOTIDE SEQUENCE [LARGE SCALE GENOMIC DNA]</scope>
    <source>
        <strain evidence="5 6">PC3053II</strain>
    </source>
</reference>
<dbReference type="EMBL" id="SAYI01000021">
    <property type="protein sequence ID" value="TXJ53852.1"/>
    <property type="molecule type" value="Genomic_DNA"/>
</dbReference>